<dbReference type="RefSeq" id="WP_086487771.1">
    <property type="nucleotide sequence ID" value="NZ_MSLT01000012.1"/>
</dbReference>
<evidence type="ECO:0000313" key="3">
    <source>
        <dbReference type="Proteomes" id="UP000194798"/>
    </source>
</evidence>
<dbReference type="PANTHER" id="PTHR43236">
    <property type="entry name" value="ANTITOXIN HIGA1"/>
    <property type="match status" value="1"/>
</dbReference>
<proteinExistence type="predicted"/>
<feature type="domain" description="IrrE N-terminal-like" evidence="1">
    <location>
        <begin position="163"/>
        <end position="240"/>
    </location>
</feature>
<dbReference type="Proteomes" id="UP000194798">
    <property type="component" value="Unassembled WGS sequence"/>
</dbReference>
<dbReference type="Gene3D" id="1.10.10.2910">
    <property type="match status" value="1"/>
</dbReference>
<protein>
    <recommendedName>
        <fullName evidence="1">IrrE N-terminal-like domain-containing protein</fullName>
    </recommendedName>
</protein>
<dbReference type="EMBL" id="MSLT01000012">
    <property type="protein sequence ID" value="OUD13987.1"/>
    <property type="molecule type" value="Genomic_DNA"/>
</dbReference>
<dbReference type="InterPro" id="IPR010359">
    <property type="entry name" value="IrrE_HExxH"/>
</dbReference>
<dbReference type="PANTHER" id="PTHR43236:SF1">
    <property type="entry name" value="BLL7220 PROTEIN"/>
    <property type="match status" value="1"/>
</dbReference>
<dbReference type="InterPro" id="IPR052345">
    <property type="entry name" value="Rad_response_metalloprotease"/>
</dbReference>
<dbReference type="OrthoDB" id="9794834at2"/>
<accession>A0A251X8D2</accession>
<name>A0A251X8D2_9GAMM</name>
<gene>
    <name evidence="2" type="ORF">TPSD3_06480</name>
</gene>
<comment type="caution">
    <text evidence="2">The sequence shown here is derived from an EMBL/GenBank/DDBJ whole genome shotgun (WGS) entry which is preliminary data.</text>
</comment>
<reference evidence="2 3" key="1">
    <citation type="submission" date="2016-12" db="EMBL/GenBank/DDBJ databases">
        <title>Thioflexothrix psekupsii D3 genome sequencing and assembly.</title>
        <authorList>
            <person name="Fomenkov A."/>
            <person name="Vincze T."/>
            <person name="Grabovich M."/>
            <person name="Anton B.P."/>
            <person name="Dubinina G."/>
            <person name="Orlova M."/>
            <person name="Belousova E."/>
            <person name="Roberts R.J."/>
        </authorList>
    </citation>
    <scope>NUCLEOTIDE SEQUENCE [LARGE SCALE GENOMIC DNA]</scope>
    <source>
        <strain evidence="2">D3</strain>
    </source>
</reference>
<organism evidence="2 3">
    <name type="scientific">Thioflexithrix psekupsensis</name>
    <dbReference type="NCBI Taxonomy" id="1570016"/>
    <lineage>
        <taxon>Bacteria</taxon>
        <taxon>Pseudomonadati</taxon>
        <taxon>Pseudomonadota</taxon>
        <taxon>Gammaproteobacteria</taxon>
        <taxon>Thiotrichales</taxon>
        <taxon>Thioflexithrix</taxon>
    </lineage>
</organism>
<evidence type="ECO:0000313" key="2">
    <source>
        <dbReference type="EMBL" id="OUD13987.1"/>
    </source>
</evidence>
<keyword evidence="3" id="KW-1185">Reference proteome</keyword>
<evidence type="ECO:0000259" key="1">
    <source>
        <dbReference type="Pfam" id="PF06114"/>
    </source>
</evidence>
<dbReference type="AlphaFoldDB" id="A0A251X8D2"/>
<dbReference type="Pfam" id="PF06114">
    <property type="entry name" value="Peptidase_M78"/>
    <property type="match status" value="1"/>
</dbReference>
<sequence>MTVQTDKLKILYNRLDSIGFKKSYLKQVLPSWWEDEIADLPTGLLQLKFHFARHLGLDLESLLDDNKQIIFSLVSPNPHNFKLKKGKNGDRSHIVAITTQAARIARLATVVNDVPNSSFTDALSIRQEILRDNSVVSFPALLDFCWKIGIPVLLISQFPQKAKKDIEGMAINIEEKPVIVLVKEHKKYAWALFILAHELGHIFKGHLAADKMIIDDKSIGKETSSEQENEANEFALALLTGSKNTQFTTENNRWLDGEKLANAAREYGNQHRIDAGHIALNYANGIGKFPIANAALNILEPNVDAPALVREKMQLNLDLTQIPEDSADFLLKISGVSLP</sequence>